<keyword evidence="2" id="KW-0378">Hydrolase</keyword>
<keyword evidence="3" id="KW-1185">Reference proteome</keyword>
<evidence type="ECO:0000313" key="2">
    <source>
        <dbReference type="EMBL" id="TDQ79927.1"/>
    </source>
</evidence>
<dbReference type="PROSITE" id="PS51257">
    <property type="entry name" value="PROKAR_LIPOPROTEIN"/>
    <property type="match status" value="1"/>
</dbReference>
<protein>
    <submittedName>
        <fullName evidence="2">Putative glycosyl hydrolase or carbohydrate binding protein</fullName>
    </submittedName>
</protein>
<dbReference type="InterPro" id="IPR038653">
    <property type="entry name" value="Put_CMD_sf"/>
</dbReference>
<feature type="domain" description="Putative carbohydrate metabolism" evidence="1">
    <location>
        <begin position="133"/>
        <end position="380"/>
    </location>
</feature>
<dbReference type="InterPro" id="IPR025112">
    <property type="entry name" value="PCMD"/>
</dbReference>
<dbReference type="OrthoDB" id="713122at2"/>
<comment type="caution">
    <text evidence="2">The sequence shown here is derived from an EMBL/GenBank/DDBJ whole genome shotgun (WGS) entry which is preliminary data.</text>
</comment>
<dbReference type="AlphaFoldDB" id="A0A4R6WLQ0"/>
<dbReference type="RefSeq" id="WP_133583684.1">
    <property type="nucleotide sequence ID" value="NZ_SNYV01000011.1"/>
</dbReference>
<name>A0A4R6WLQ0_9SPHI</name>
<dbReference type="Gene3D" id="2.60.40.2340">
    <property type="match status" value="1"/>
</dbReference>
<dbReference type="EMBL" id="SNYV01000011">
    <property type="protein sequence ID" value="TDQ79927.1"/>
    <property type="molecule type" value="Genomic_DNA"/>
</dbReference>
<proteinExistence type="predicted"/>
<gene>
    <name evidence="2" type="ORF">CLV99_1381</name>
</gene>
<dbReference type="Pfam" id="PF13201">
    <property type="entry name" value="PCMD"/>
    <property type="match status" value="1"/>
</dbReference>
<organism evidence="2 3">
    <name type="scientific">Sphingobacterium yanglingense</name>
    <dbReference type="NCBI Taxonomy" id="1437280"/>
    <lineage>
        <taxon>Bacteria</taxon>
        <taxon>Pseudomonadati</taxon>
        <taxon>Bacteroidota</taxon>
        <taxon>Sphingobacteriia</taxon>
        <taxon>Sphingobacteriales</taxon>
        <taxon>Sphingobacteriaceae</taxon>
        <taxon>Sphingobacterium</taxon>
    </lineage>
</organism>
<accession>A0A4R6WLQ0</accession>
<evidence type="ECO:0000259" key="1">
    <source>
        <dbReference type="Pfam" id="PF13201"/>
    </source>
</evidence>
<reference evidence="2 3" key="1">
    <citation type="submission" date="2019-03" db="EMBL/GenBank/DDBJ databases">
        <title>Genomic Encyclopedia of Archaeal and Bacterial Type Strains, Phase II (KMG-II): from individual species to whole genera.</title>
        <authorList>
            <person name="Goeker M."/>
        </authorList>
    </citation>
    <scope>NUCLEOTIDE SEQUENCE [LARGE SCALE GENOMIC DNA]</scope>
    <source>
        <strain evidence="2 3">DSM 28353</strain>
    </source>
</reference>
<dbReference type="Gene3D" id="2.60.120.890">
    <property type="entry name" value="BT2081, beta-jelly-roll domain"/>
    <property type="match status" value="1"/>
</dbReference>
<sequence>MIIKSFSHLFRPLVGMLLLLTPSLFTGCIKKALPNIEADILSVVSKEGDFFAEPVITNNEVKLFANDEKVDVKAYAFTFGLSRGATSVPASGSVQNFTEPVIYTVTSENGEFSKKYTVTMTDERVTFMPLEYNFEHYTIHDKNKYTEFFGLRDERRQDTWDSGNAGFVFSISPIAKKQPGLYPMQFSTTAHSGETAVKLETKSTGTFGAGAKKPIAAGNIFIGEFDSGNVMGDPLNSTHFGRPIEGAPVSFSGFYHYTPGKQVIDHNSAPMPNVKDTCSLVAVLYDADELKSRTRVDYLDGTNLQTEKSIVATAILYDGIATDSKDFKSFDIPFKYLKVPQVEGFAGGKYKLAIVLSSSKNGDIFQGAVGSVLLVDDIKITIK</sequence>
<evidence type="ECO:0000313" key="3">
    <source>
        <dbReference type="Proteomes" id="UP000295292"/>
    </source>
</evidence>
<dbReference type="Proteomes" id="UP000295292">
    <property type="component" value="Unassembled WGS sequence"/>
</dbReference>
<dbReference type="GO" id="GO:0016787">
    <property type="term" value="F:hydrolase activity"/>
    <property type="evidence" value="ECO:0007669"/>
    <property type="project" value="UniProtKB-KW"/>
</dbReference>